<comment type="caution">
    <text evidence="6">The sequence shown here is derived from an EMBL/GenBank/DDBJ whole genome shotgun (WGS) entry which is preliminary data.</text>
</comment>
<name>A0A4V2J398_9BACL</name>
<evidence type="ECO:0000256" key="2">
    <source>
        <dbReference type="ARBA" id="ARBA00022723"/>
    </source>
</evidence>
<dbReference type="Proteomes" id="UP000293142">
    <property type="component" value="Unassembled WGS sequence"/>
</dbReference>
<dbReference type="GO" id="GO:0051539">
    <property type="term" value="F:4 iron, 4 sulfur cluster binding"/>
    <property type="evidence" value="ECO:0007669"/>
    <property type="project" value="UniProtKB-KW"/>
</dbReference>
<dbReference type="Pfam" id="PF12831">
    <property type="entry name" value="FAD_oxidored"/>
    <property type="match status" value="1"/>
</dbReference>
<dbReference type="RefSeq" id="WP_131017666.1">
    <property type="nucleotide sequence ID" value="NZ_SIRE01000030.1"/>
</dbReference>
<keyword evidence="1" id="KW-0004">4Fe-4S</keyword>
<dbReference type="OrthoDB" id="9759982at2"/>
<proteinExistence type="predicted"/>
<keyword evidence="5" id="KW-0411">Iron-sulfur</keyword>
<dbReference type="AlphaFoldDB" id="A0A4V2J398"/>
<dbReference type="PANTHER" id="PTHR43498">
    <property type="entry name" value="FERREDOXIN:COB-COM HETERODISULFIDE REDUCTASE SUBUNIT A"/>
    <property type="match status" value="1"/>
</dbReference>
<evidence type="ECO:0000256" key="3">
    <source>
        <dbReference type="ARBA" id="ARBA00023002"/>
    </source>
</evidence>
<keyword evidence="3" id="KW-0560">Oxidoreductase</keyword>
<keyword evidence="2" id="KW-0479">Metal-binding</keyword>
<evidence type="ECO:0000313" key="7">
    <source>
        <dbReference type="Proteomes" id="UP000293142"/>
    </source>
</evidence>
<dbReference type="SUPFAM" id="SSF51905">
    <property type="entry name" value="FAD/NAD(P)-binding domain"/>
    <property type="match status" value="1"/>
</dbReference>
<dbReference type="Gene3D" id="3.50.50.60">
    <property type="entry name" value="FAD/NAD(P)-binding domain"/>
    <property type="match status" value="1"/>
</dbReference>
<keyword evidence="7" id="KW-1185">Reference proteome</keyword>
<dbReference type="GO" id="GO:0046872">
    <property type="term" value="F:metal ion binding"/>
    <property type="evidence" value="ECO:0007669"/>
    <property type="project" value="UniProtKB-KW"/>
</dbReference>
<evidence type="ECO:0000256" key="5">
    <source>
        <dbReference type="ARBA" id="ARBA00023014"/>
    </source>
</evidence>
<accession>A0A4V2J398</accession>
<dbReference type="InterPro" id="IPR036188">
    <property type="entry name" value="FAD/NAD-bd_sf"/>
</dbReference>
<evidence type="ECO:0000313" key="6">
    <source>
        <dbReference type="EMBL" id="TBL70728.1"/>
    </source>
</evidence>
<gene>
    <name evidence="6" type="ORF">EYB31_32410</name>
</gene>
<keyword evidence="4" id="KW-0408">Iron</keyword>
<dbReference type="InterPro" id="IPR039650">
    <property type="entry name" value="HdrA-like"/>
</dbReference>
<organism evidence="6 7">
    <name type="scientific">Paenibacillus thalictri</name>
    <dbReference type="NCBI Taxonomy" id="2527873"/>
    <lineage>
        <taxon>Bacteria</taxon>
        <taxon>Bacillati</taxon>
        <taxon>Bacillota</taxon>
        <taxon>Bacilli</taxon>
        <taxon>Bacillales</taxon>
        <taxon>Paenibacillaceae</taxon>
        <taxon>Paenibacillus</taxon>
    </lineage>
</organism>
<evidence type="ECO:0000256" key="4">
    <source>
        <dbReference type="ARBA" id="ARBA00023004"/>
    </source>
</evidence>
<dbReference type="PANTHER" id="PTHR43498:SF1">
    <property type="entry name" value="COB--COM HETERODISULFIDE REDUCTASE IRON-SULFUR SUBUNIT A"/>
    <property type="match status" value="1"/>
</dbReference>
<sequence>MVYDVIVCGAGPSGTAAAIAAGREGAKVLLIEKYGFAGGMATSALVNPWAGHEFVHPETKQSGSIIGGIFKEIATRLQEAGGYGSALSKSAFDEERLKYIYDTMLQEAGVDIIYHTALTAAVREEGRITAVQTNSKSGPEEYRGNVFIDATGDGDLAYLAGCEWSLGRPSDNLTQAMTVSFRIGNVDKAAMRRDLEARNVQGLKQARLLVEPYFQKAIQEGRLYYPYREWVHFYDYPHPGVLHFNMTRINKVNGLLAKDLTFSEMEGRRQAFLMADWLRKDVPYFKDSYLEKVACQVGVRETRHVKGLYTMTHEDIAEARKFPDGIARSRYFIDIHSPTGSGFDHEVKNGYGAVEKAYGVPEGDYYEIPYRSLVAAGMDNLLVPCRALSASHAAAAAVRVMATMTAIGQAAGVAGARAAAAGMAVGDVDAAWLRGRLGYIDGEPDYGSPWDKAN</sequence>
<protein>
    <submittedName>
        <fullName evidence="6">FAD-dependent oxidoreductase</fullName>
    </submittedName>
</protein>
<reference evidence="6 7" key="1">
    <citation type="submission" date="2019-02" db="EMBL/GenBank/DDBJ databases">
        <title>Paenibacillus sp. nov., isolated from surface-sterilized tissue of Thalictrum simplex L.</title>
        <authorList>
            <person name="Tuo L."/>
        </authorList>
    </citation>
    <scope>NUCLEOTIDE SEQUENCE [LARGE SCALE GENOMIC DNA]</scope>
    <source>
        <strain evidence="6 7">N2SHLJ1</strain>
    </source>
</reference>
<dbReference type="EMBL" id="SIRE01000030">
    <property type="protein sequence ID" value="TBL70728.1"/>
    <property type="molecule type" value="Genomic_DNA"/>
</dbReference>
<dbReference type="GO" id="GO:0016491">
    <property type="term" value="F:oxidoreductase activity"/>
    <property type="evidence" value="ECO:0007669"/>
    <property type="project" value="UniProtKB-KW"/>
</dbReference>
<evidence type="ECO:0000256" key="1">
    <source>
        <dbReference type="ARBA" id="ARBA00022485"/>
    </source>
</evidence>